<name>A0AAV5F204_ELECO</name>
<comment type="caution">
    <text evidence="1">The sequence shown here is derived from an EMBL/GenBank/DDBJ whole genome shotgun (WGS) entry which is preliminary data.</text>
</comment>
<proteinExistence type="predicted"/>
<sequence length="56" mass="6247">MGAYLLWKHRNSCVFEGANPCLAELLRNFRDEQHLWSMAGAQRLASLSAGQADRVG</sequence>
<dbReference type="Proteomes" id="UP001054889">
    <property type="component" value="Unassembled WGS sequence"/>
</dbReference>
<evidence type="ECO:0000313" key="2">
    <source>
        <dbReference type="Proteomes" id="UP001054889"/>
    </source>
</evidence>
<keyword evidence="2" id="KW-1185">Reference proteome</keyword>
<gene>
    <name evidence="1" type="primary">gb17053</name>
    <name evidence="1" type="ORF">PR202_gb17053</name>
</gene>
<evidence type="ECO:0000313" key="1">
    <source>
        <dbReference type="EMBL" id="GJN28881.1"/>
    </source>
</evidence>
<reference evidence="1" key="1">
    <citation type="journal article" date="2018" name="DNA Res.">
        <title>Multiple hybrid de novo genome assembly of finger millet, an orphan allotetraploid crop.</title>
        <authorList>
            <person name="Hatakeyama M."/>
            <person name="Aluri S."/>
            <person name="Balachadran M.T."/>
            <person name="Sivarajan S.R."/>
            <person name="Patrignani A."/>
            <person name="Gruter S."/>
            <person name="Poveda L."/>
            <person name="Shimizu-Inatsugi R."/>
            <person name="Baeten J."/>
            <person name="Francoijs K.J."/>
            <person name="Nataraja K.N."/>
            <person name="Reddy Y.A.N."/>
            <person name="Phadnis S."/>
            <person name="Ravikumar R.L."/>
            <person name="Schlapbach R."/>
            <person name="Sreeman S.M."/>
            <person name="Shimizu K.K."/>
        </authorList>
    </citation>
    <scope>NUCLEOTIDE SEQUENCE</scope>
</reference>
<protein>
    <submittedName>
        <fullName evidence="1">Uncharacterized protein</fullName>
    </submittedName>
</protein>
<dbReference type="EMBL" id="BQKI01000081">
    <property type="protein sequence ID" value="GJN28881.1"/>
    <property type="molecule type" value="Genomic_DNA"/>
</dbReference>
<reference evidence="1" key="2">
    <citation type="submission" date="2021-12" db="EMBL/GenBank/DDBJ databases">
        <title>Resequencing data analysis of finger millet.</title>
        <authorList>
            <person name="Hatakeyama M."/>
            <person name="Aluri S."/>
            <person name="Balachadran M.T."/>
            <person name="Sivarajan S.R."/>
            <person name="Poveda L."/>
            <person name="Shimizu-Inatsugi R."/>
            <person name="Schlapbach R."/>
            <person name="Sreeman S.M."/>
            <person name="Shimizu K.K."/>
        </authorList>
    </citation>
    <scope>NUCLEOTIDE SEQUENCE</scope>
</reference>
<organism evidence="1 2">
    <name type="scientific">Eleusine coracana subsp. coracana</name>
    <dbReference type="NCBI Taxonomy" id="191504"/>
    <lineage>
        <taxon>Eukaryota</taxon>
        <taxon>Viridiplantae</taxon>
        <taxon>Streptophyta</taxon>
        <taxon>Embryophyta</taxon>
        <taxon>Tracheophyta</taxon>
        <taxon>Spermatophyta</taxon>
        <taxon>Magnoliopsida</taxon>
        <taxon>Liliopsida</taxon>
        <taxon>Poales</taxon>
        <taxon>Poaceae</taxon>
        <taxon>PACMAD clade</taxon>
        <taxon>Chloridoideae</taxon>
        <taxon>Cynodonteae</taxon>
        <taxon>Eleusininae</taxon>
        <taxon>Eleusine</taxon>
    </lineage>
</organism>
<dbReference type="AlphaFoldDB" id="A0AAV5F204"/>
<accession>A0AAV5F204</accession>